<dbReference type="EMBL" id="CP068053">
    <property type="protein sequence ID" value="QQT01716.1"/>
    <property type="molecule type" value="Genomic_DNA"/>
</dbReference>
<dbReference type="PANTHER" id="PTHR46494:SF1">
    <property type="entry name" value="CORA FAMILY METAL ION TRANSPORTER (EUROFUNG)"/>
    <property type="match status" value="1"/>
</dbReference>
<evidence type="ECO:0000256" key="7">
    <source>
        <dbReference type="ARBA" id="ARBA00023136"/>
    </source>
</evidence>
<dbReference type="RefSeq" id="WP_201648054.1">
    <property type="nucleotide sequence ID" value="NZ_CP068053.1"/>
</dbReference>
<accession>A0A974NPI5</accession>
<evidence type="ECO:0000256" key="4">
    <source>
        <dbReference type="ARBA" id="ARBA00022475"/>
    </source>
</evidence>
<keyword evidence="8" id="KW-0460">Magnesium</keyword>
<sequence length="323" mass="38673">MINTFVITKDHKMIIDCPLVEVKKDHVEWYWVDFNQPSKSEIEQLASFFQFHPLAIEDCLDHYQQRPKLDFYDGYEFLVIHALEKKRLNAVELDMFVGHDFIVTFHKEAIIEIEETWNKVTQSQQPLKGPFFLMHGIIDKLVDEYFPLIYHMERELNEIEDNRANKNISHLMDRLFDLRSDLSIFRKTILPMRDLLYRMVHSDRLKFLTDQHLYFNDVYDHLLKLSEMLDSYRDFSSDIRDSYLSVNSNNMNETMMTLTVITTIFMPLTFIAGVYGMNFKNMPELEWHYGYYIVLGGMGGIALCMFMYFVKKNWLTINRKNRK</sequence>
<keyword evidence="3 8" id="KW-0813">Transport</keyword>
<keyword evidence="5 8" id="KW-0812">Transmembrane</keyword>
<dbReference type="CDD" id="cd12831">
    <property type="entry name" value="TmCorA-like_u2"/>
    <property type="match status" value="1"/>
</dbReference>
<dbReference type="Proteomes" id="UP000595254">
    <property type="component" value="Chromosome"/>
</dbReference>
<keyword evidence="4 8" id="KW-1003">Cell membrane</keyword>
<dbReference type="Gene3D" id="1.20.58.340">
    <property type="entry name" value="Magnesium transport protein CorA, transmembrane region"/>
    <property type="match status" value="2"/>
</dbReference>
<evidence type="ECO:0000256" key="1">
    <source>
        <dbReference type="ARBA" id="ARBA00004651"/>
    </source>
</evidence>
<feature type="transmembrane region" description="Helical" evidence="8">
    <location>
        <begin position="255"/>
        <end position="277"/>
    </location>
</feature>
<dbReference type="InterPro" id="IPR004488">
    <property type="entry name" value="Mg/Co-transport_prot_CorA"/>
</dbReference>
<dbReference type="GO" id="GO:0050897">
    <property type="term" value="F:cobalt ion binding"/>
    <property type="evidence" value="ECO:0007669"/>
    <property type="project" value="TreeGrafter"/>
</dbReference>
<evidence type="ECO:0000256" key="6">
    <source>
        <dbReference type="ARBA" id="ARBA00022989"/>
    </source>
</evidence>
<gene>
    <name evidence="8 9" type="primary">corA</name>
    <name evidence="9" type="ORF">I6J18_07625</name>
</gene>
<proteinExistence type="inferred from homology"/>
<dbReference type="GO" id="GO:0005886">
    <property type="term" value="C:plasma membrane"/>
    <property type="evidence" value="ECO:0007669"/>
    <property type="project" value="UniProtKB-SubCell"/>
</dbReference>
<evidence type="ECO:0000313" key="10">
    <source>
        <dbReference type="Proteomes" id="UP000595254"/>
    </source>
</evidence>
<keyword evidence="7 8" id="KW-0472">Membrane</keyword>
<dbReference type="InterPro" id="IPR045863">
    <property type="entry name" value="CorA_TM1_TM2"/>
</dbReference>
<dbReference type="SUPFAM" id="SSF143865">
    <property type="entry name" value="CorA soluble domain-like"/>
    <property type="match status" value="1"/>
</dbReference>
<keyword evidence="6 8" id="KW-1133">Transmembrane helix</keyword>
<comment type="subcellular location">
    <subcellularLocation>
        <location evidence="1">Cell membrane</location>
        <topology evidence="1">Multi-pass membrane protein</topology>
    </subcellularLocation>
    <subcellularLocation>
        <location evidence="8">Membrane</location>
        <topology evidence="8">Multi-pass membrane protein</topology>
    </subcellularLocation>
</comment>
<dbReference type="PANTHER" id="PTHR46494">
    <property type="entry name" value="CORA FAMILY METAL ION TRANSPORTER (EUROFUNG)"/>
    <property type="match status" value="1"/>
</dbReference>
<comment type="similarity">
    <text evidence="2 8">Belongs to the CorA metal ion transporter (MIT) (TC 1.A.35) family.</text>
</comment>
<dbReference type="NCBIfam" id="TIGR00383">
    <property type="entry name" value="corA"/>
    <property type="match status" value="1"/>
</dbReference>
<dbReference type="SUPFAM" id="SSF144083">
    <property type="entry name" value="Magnesium transport protein CorA, transmembrane region"/>
    <property type="match status" value="1"/>
</dbReference>
<keyword evidence="8" id="KW-0406">Ion transport</keyword>
<dbReference type="FunFam" id="1.20.58.340:FF:000012">
    <property type="entry name" value="Magnesium transport protein CorA"/>
    <property type="match status" value="1"/>
</dbReference>
<dbReference type="Pfam" id="PF01544">
    <property type="entry name" value="CorA"/>
    <property type="match status" value="1"/>
</dbReference>
<name>A0A974NPI5_PERPY</name>
<comment type="function">
    <text evidence="8">Mediates influx of magnesium ions.</text>
</comment>
<dbReference type="Gene3D" id="3.30.460.20">
    <property type="entry name" value="CorA soluble domain-like"/>
    <property type="match status" value="1"/>
</dbReference>
<protein>
    <recommendedName>
        <fullName evidence="8">Magnesium transport protein CorA</fullName>
    </recommendedName>
</protein>
<dbReference type="KEGG" id="ppsr:I6J18_07625"/>
<evidence type="ECO:0000256" key="3">
    <source>
        <dbReference type="ARBA" id="ARBA00022448"/>
    </source>
</evidence>
<dbReference type="GO" id="GO:0015087">
    <property type="term" value="F:cobalt ion transmembrane transporter activity"/>
    <property type="evidence" value="ECO:0007669"/>
    <property type="project" value="UniProtKB-UniRule"/>
</dbReference>
<dbReference type="AlphaFoldDB" id="A0A974NPI5"/>
<dbReference type="GO" id="GO:0000287">
    <property type="term" value="F:magnesium ion binding"/>
    <property type="evidence" value="ECO:0007669"/>
    <property type="project" value="TreeGrafter"/>
</dbReference>
<evidence type="ECO:0000256" key="8">
    <source>
        <dbReference type="RuleBase" id="RU362010"/>
    </source>
</evidence>
<feature type="transmembrane region" description="Helical" evidence="8">
    <location>
        <begin position="289"/>
        <end position="310"/>
    </location>
</feature>
<evidence type="ECO:0000256" key="2">
    <source>
        <dbReference type="ARBA" id="ARBA00009765"/>
    </source>
</evidence>
<dbReference type="InterPro" id="IPR045861">
    <property type="entry name" value="CorA_cytoplasmic_dom"/>
</dbReference>
<evidence type="ECO:0000313" key="9">
    <source>
        <dbReference type="EMBL" id="QQT01716.1"/>
    </source>
</evidence>
<evidence type="ECO:0000256" key="5">
    <source>
        <dbReference type="ARBA" id="ARBA00022692"/>
    </source>
</evidence>
<dbReference type="GO" id="GO:0015095">
    <property type="term" value="F:magnesium ion transmembrane transporter activity"/>
    <property type="evidence" value="ECO:0007669"/>
    <property type="project" value="UniProtKB-UniRule"/>
</dbReference>
<reference evidence="9 10" key="1">
    <citation type="submission" date="2021-01" db="EMBL/GenBank/DDBJ databases">
        <title>FDA dAtabase for Regulatory Grade micrObial Sequences (FDA-ARGOS): Supporting development and validation of Infectious Disease Dx tests.</title>
        <authorList>
            <person name="Nelson B."/>
            <person name="Plummer A."/>
            <person name="Tallon L."/>
            <person name="Sadzewicz L."/>
            <person name="Zhao X."/>
            <person name="Boylan J."/>
            <person name="Ott S."/>
            <person name="Bowen H."/>
            <person name="Vavikolanu K."/>
            <person name="Mehta A."/>
            <person name="Aluvathingal J."/>
            <person name="Nadendla S."/>
            <person name="Myers T."/>
            <person name="Yan Y."/>
            <person name="Sichtig H."/>
        </authorList>
    </citation>
    <scope>NUCLEOTIDE SEQUENCE [LARGE SCALE GENOMIC DNA]</scope>
    <source>
        <strain evidence="9 10">FDAARGOS_1161</strain>
    </source>
</reference>
<dbReference type="InterPro" id="IPR002523">
    <property type="entry name" value="MgTranspt_CorA/ZnTranspt_ZntB"/>
</dbReference>
<keyword evidence="10" id="KW-1185">Reference proteome</keyword>
<organism evidence="9 10">
    <name type="scientific">Peribacillus psychrosaccharolyticus</name>
    <name type="common">Bacillus psychrosaccharolyticus</name>
    <dbReference type="NCBI Taxonomy" id="1407"/>
    <lineage>
        <taxon>Bacteria</taxon>
        <taxon>Bacillati</taxon>
        <taxon>Bacillota</taxon>
        <taxon>Bacilli</taxon>
        <taxon>Bacillales</taxon>
        <taxon>Bacillaceae</taxon>
        <taxon>Peribacillus</taxon>
    </lineage>
</organism>